<dbReference type="EMBL" id="JADOBH010000007">
    <property type="protein sequence ID" value="MBF7958397.1"/>
    <property type="molecule type" value="Genomic_DNA"/>
</dbReference>
<keyword evidence="1" id="KW-1133">Transmembrane helix</keyword>
<sequence length="110" mass="13011">MNWYLKALKNHTNFSGRARRREYWWFALFNILISVGVSIIALMFGDEYLLSLLYSLFVFLPCLALTVRRNHDAGYSGWWVLCPIFNFILMFFESDPEDNRFGPYVVEPKA</sequence>
<keyword evidence="1" id="KW-0472">Membrane</keyword>
<feature type="transmembrane region" description="Helical" evidence="1">
    <location>
        <begin position="23"/>
        <end position="42"/>
    </location>
</feature>
<dbReference type="Pfam" id="PF05656">
    <property type="entry name" value="DUF805"/>
    <property type="match status" value="1"/>
</dbReference>
<dbReference type="RefSeq" id="WP_195818133.1">
    <property type="nucleotide sequence ID" value="NZ_JADOBH010000007.1"/>
</dbReference>
<comment type="caution">
    <text evidence="2">The sequence shown here is derived from an EMBL/GenBank/DDBJ whole genome shotgun (WGS) entry which is preliminary data.</text>
</comment>
<dbReference type="Proteomes" id="UP000600307">
    <property type="component" value="Unassembled WGS sequence"/>
</dbReference>
<organism evidence="2 3">
    <name type="scientific">Rahnella victoriana</name>
    <dbReference type="NCBI Taxonomy" id="1510570"/>
    <lineage>
        <taxon>Bacteria</taxon>
        <taxon>Pseudomonadati</taxon>
        <taxon>Pseudomonadota</taxon>
        <taxon>Gammaproteobacteria</taxon>
        <taxon>Enterobacterales</taxon>
        <taxon>Yersiniaceae</taxon>
        <taxon>Rahnella</taxon>
    </lineage>
</organism>
<evidence type="ECO:0000313" key="3">
    <source>
        <dbReference type="Proteomes" id="UP000600307"/>
    </source>
</evidence>
<accession>A0ABS0DX02</accession>
<dbReference type="PANTHER" id="PTHR34980">
    <property type="entry name" value="INNER MEMBRANE PROTEIN-RELATED-RELATED"/>
    <property type="match status" value="1"/>
</dbReference>
<feature type="transmembrane region" description="Helical" evidence="1">
    <location>
        <begin position="74"/>
        <end position="92"/>
    </location>
</feature>
<keyword evidence="3" id="KW-1185">Reference proteome</keyword>
<proteinExistence type="predicted"/>
<evidence type="ECO:0000256" key="1">
    <source>
        <dbReference type="SAM" id="Phobius"/>
    </source>
</evidence>
<feature type="transmembrane region" description="Helical" evidence="1">
    <location>
        <begin position="48"/>
        <end position="67"/>
    </location>
</feature>
<evidence type="ECO:0000313" key="2">
    <source>
        <dbReference type="EMBL" id="MBF7958397.1"/>
    </source>
</evidence>
<keyword evidence="1" id="KW-0812">Transmembrane</keyword>
<protein>
    <submittedName>
        <fullName evidence="2">DUF805 domain-containing protein</fullName>
    </submittedName>
</protein>
<name>A0ABS0DX02_9GAMM</name>
<dbReference type="InterPro" id="IPR008523">
    <property type="entry name" value="DUF805"/>
</dbReference>
<reference evidence="2 3" key="1">
    <citation type="submission" date="2020-11" db="EMBL/GenBank/DDBJ databases">
        <title>Taxonomic investigation of Rahnella spp.</title>
        <authorList>
            <person name="Lee S.D."/>
        </authorList>
    </citation>
    <scope>NUCLEOTIDE SEQUENCE [LARGE SCALE GENOMIC DNA]</scope>
    <source>
        <strain evidence="2 3">SAP-10</strain>
    </source>
</reference>
<dbReference type="PANTHER" id="PTHR34980:SF2">
    <property type="entry name" value="INNER MEMBRANE PROTEIN YHAH-RELATED"/>
    <property type="match status" value="1"/>
</dbReference>
<gene>
    <name evidence="2" type="ORF">IV431_22855</name>
</gene>